<keyword evidence="2" id="KW-1185">Reference proteome</keyword>
<proteinExistence type="predicted"/>
<accession>A0A2I0K5Z4</accession>
<comment type="caution">
    <text evidence="1">The sequence shown here is derived from an EMBL/GenBank/DDBJ whole genome shotgun (WGS) entry which is preliminary data.</text>
</comment>
<organism evidence="1 2">
    <name type="scientific">Punica granatum</name>
    <name type="common">Pomegranate</name>
    <dbReference type="NCBI Taxonomy" id="22663"/>
    <lineage>
        <taxon>Eukaryota</taxon>
        <taxon>Viridiplantae</taxon>
        <taxon>Streptophyta</taxon>
        <taxon>Embryophyta</taxon>
        <taxon>Tracheophyta</taxon>
        <taxon>Spermatophyta</taxon>
        <taxon>Magnoliopsida</taxon>
        <taxon>eudicotyledons</taxon>
        <taxon>Gunneridae</taxon>
        <taxon>Pentapetalae</taxon>
        <taxon>rosids</taxon>
        <taxon>malvids</taxon>
        <taxon>Myrtales</taxon>
        <taxon>Lythraceae</taxon>
        <taxon>Punica</taxon>
    </lineage>
</organism>
<dbReference type="EMBL" id="PGOL01000861">
    <property type="protein sequence ID" value="PKI63964.1"/>
    <property type="molecule type" value="Genomic_DNA"/>
</dbReference>
<evidence type="ECO:0000313" key="2">
    <source>
        <dbReference type="Proteomes" id="UP000233551"/>
    </source>
</evidence>
<sequence>MSGRNVIPTALPPRGDVQNNATLLPAAIATTLVSPYTVTPSDGPHVEGDDWNP</sequence>
<evidence type="ECO:0000313" key="1">
    <source>
        <dbReference type="EMBL" id="PKI63964.1"/>
    </source>
</evidence>
<protein>
    <submittedName>
        <fullName evidence="1">Uncharacterized protein</fullName>
    </submittedName>
</protein>
<reference evidence="1 2" key="1">
    <citation type="submission" date="2017-11" db="EMBL/GenBank/DDBJ databases">
        <title>De-novo sequencing of pomegranate (Punica granatum L.) genome.</title>
        <authorList>
            <person name="Akparov Z."/>
            <person name="Amiraslanov A."/>
            <person name="Hajiyeva S."/>
            <person name="Abbasov M."/>
            <person name="Kaur K."/>
            <person name="Hamwieh A."/>
            <person name="Solovyev V."/>
            <person name="Salamov A."/>
            <person name="Braich B."/>
            <person name="Kosarev P."/>
            <person name="Mahmoud A."/>
            <person name="Hajiyev E."/>
            <person name="Babayeva S."/>
            <person name="Izzatullayeva V."/>
            <person name="Mammadov A."/>
            <person name="Mammadov A."/>
            <person name="Sharifova S."/>
            <person name="Ojaghi J."/>
            <person name="Eynullazada K."/>
            <person name="Bayramov B."/>
            <person name="Abdulazimova A."/>
            <person name="Shahmuradov I."/>
        </authorList>
    </citation>
    <scope>NUCLEOTIDE SEQUENCE [LARGE SCALE GENOMIC DNA]</scope>
    <source>
        <strain evidence="2">cv. AG2017</strain>
        <tissue evidence="1">Leaf</tissue>
    </source>
</reference>
<dbReference type="Proteomes" id="UP000233551">
    <property type="component" value="Unassembled WGS sequence"/>
</dbReference>
<gene>
    <name evidence="1" type="ORF">CRG98_015640</name>
</gene>
<name>A0A2I0K5Z4_PUNGR</name>
<dbReference type="AlphaFoldDB" id="A0A2I0K5Z4"/>